<proteinExistence type="predicted"/>
<reference evidence="2" key="1">
    <citation type="submission" date="2020-08" db="EMBL/GenBank/DDBJ databases">
        <title>Genome public.</title>
        <authorList>
            <person name="Liu C."/>
            <person name="Sun Q."/>
        </authorList>
    </citation>
    <scope>NUCLEOTIDE SEQUENCE</scope>
    <source>
        <strain evidence="2">BX5</strain>
    </source>
</reference>
<name>A0A8J6M4K7_9FIRM</name>
<dbReference type="Proteomes" id="UP000602260">
    <property type="component" value="Unassembled WGS sequence"/>
</dbReference>
<protein>
    <submittedName>
        <fullName evidence="2">Uncharacterized protein</fullName>
    </submittedName>
</protein>
<evidence type="ECO:0000256" key="1">
    <source>
        <dbReference type="SAM" id="Phobius"/>
    </source>
</evidence>
<keyword evidence="1" id="KW-1133">Transmembrane helix</keyword>
<organism evidence="2 3">
    <name type="scientific">Flintibacter faecis</name>
    <dbReference type="NCBI Taxonomy" id="2763047"/>
    <lineage>
        <taxon>Bacteria</taxon>
        <taxon>Bacillati</taxon>
        <taxon>Bacillota</taxon>
        <taxon>Clostridia</taxon>
        <taxon>Eubacteriales</taxon>
        <taxon>Flintibacter</taxon>
    </lineage>
</organism>
<evidence type="ECO:0000313" key="2">
    <source>
        <dbReference type="EMBL" id="MBC5716987.1"/>
    </source>
</evidence>
<accession>A0A8J6M4K7</accession>
<keyword evidence="3" id="KW-1185">Reference proteome</keyword>
<dbReference type="AlphaFoldDB" id="A0A8J6M4K7"/>
<evidence type="ECO:0000313" key="3">
    <source>
        <dbReference type="Proteomes" id="UP000602260"/>
    </source>
</evidence>
<feature type="transmembrane region" description="Helical" evidence="1">
    <location>
        <begin position="7"/>
        <end position="26"/>
    </location>
</feature>
<gene>
    <name evidence="2" type="ORF">H8S55_06610</name>
</gene>
<keyword evidence="1" id="KW-0472">Membrane</keyword>
<keyword evidence="1" id="KW-0812">Transmembrane</keyword>
<dbReference type="EMBL" id="JACOPN010000003">
    <property type="protein sequence ID" value="MBC5716987.1"/>
    <property type="molecule type" value="Genomic_DNA"/>
</dbReference>
<comment type="caution">
    <text evidence="2">The sequence shown here is derived from an EMBL/GenBank/DDBJ whole genome shotgun (WGS) entry which is preliminary data.</text>
</comment>
<dbReference type="RefSeq" id="WP_186878295.1">
    <property type="nucleotide sequence ID" value="NZ_JACOPN010000003.1"/>
</dbReference>
<sequence length="218" mass="23885">MKAQSKTIGMAIGVVFIIAIFTGVVLSSRGQAISSEISGNSEGGAALSLANTEDTEIIINELASEIPETGFFALGPDNYHEYTKEELFDYYGIEFDISSVFPDMIEENTGSYGIFKFSDGSDMQGHNFIWANPIGNEKVSIEIIKDGAPKSDNTQVTNDSAPLASTISGENVNIFRFDSDEQSGYYAEFVHKSLGFTVYGYNFDKDDFVRILSYLISC</sequence>